<dbReference type="AlphaFoldDB" id="A0A2N8LA56"/>
<gene>
    <name evidence="1" type="ORF">AT575_09700</name>
</gene>
<sequence>MNLFSNETEQDLKIQIASIVNDAVDNLQKPEPKLLGLITRKQLKEELGISTPTIEKWELYGLKSFVPPLEETRTKFYKVSDILAFLGVEG</sequence>
<dbReference type="OrthoDB" id="2229607at2"/>
<evidence type="ECO:0008006" key="3">
    <source>
        <dbReference type="Google" id="ProtNLM"/>
    </source>
</evidence>
<protein>
    <recommendedName>
        <fullName evidence="3">DNA-binding protein</fullName>
    </recommendedName>
</protein>
<dbReference type="EMBL" id="LOCM01000033">
    <property type="protein sequence ID" value="PND47045.1"/>
    <property type="molecule type" value="Genomic_DNA"/>
</dbReference>
<proteinExistence type="predicted"/>
<name>A0A2N8LA56_9STRE</name>
<organism evidence="1 2">
    <name type="scientific">Streptococcus penaeicida</name>
    <dbReference type="NCBI Taxonomy" id="1765960"/>
    <lineage>
        <taxon>Bacteria</taxon>
        <taxon>Bacillati</taxon>
        <taxon>Bacillota</taxon>
        <taxon>Bacilli</taxon>
        <taxon>Lactobacillales</taxon>
        <taxon>Streptococcaceae</taxon>
        <taxon>Streptococcus</taxon>
    </lineage>
</organism>
<dbReference type="Proteomes" id="UP000235963">
    <property type="component" value="Unassembled WGS sequence"/>
</dbReference>
<evidence type="ECO:0000313" key="1">
    <source>
        <dbReference type="EMBL" id="PND47045.1"/>
    </source>
</evidence>
<accession>A0A2N8LA56</accession>
<keyword evidence="2" id="KW-1185">Reference proteome</keyword>
<dbReference type="InterPro" id="IPR009061">
    <property type="entry name" value="DNA-bd_dom_put_sf"/>
</dbReference>
<dbReference type="SUPFAM" id="SSF46955">
    <property type="entry name" value="Putative DNA-binding domain"/>
    <property type="match status" value="1"/>
</dbReference>
<evidence type="ECO:0000313" key="2">
    <source>
        <dbReference type="Proteomes" id="UP000235963"/>
    </source>
</evidence>
<comment type="caution">
    <text evidence="1">The sequence shown here is derived from an EMBL/GenBank/DDBJ whole genome shotgun (WGS) entry which is preliminary data.</text>
</comment>
<dbReference type="RefSeq" id="WP_102778164.1">
    <property type="nucleotide sequence ID" value="NZ_CBCSGP010000025.1"/>
</dbReference>
<reference evidence="1 2" key="1">
    <citation type="submission" date="2015-12" db="EMBL/GenBank/DDBJ databases">
        <title>Streptococcus penaeicida sp. nov.</title>
        <authorList>
            <person name="Gomez-Gil B."/>
            <person name="Morales-Covarrubias M."/>
        </authorList>
    </citation>
    <scope>NUCLEOTIDE SEQUENCE [LARGE SCALE GENOMIC DNA]</scope>
    <source>
        <strain evidence="1 2">CAIM 1838</strain>
    </source>
</reference>